<sequence>MRPVYFYGAMSLDGYLSDEQDNLQWLFDTNLDGQSTYEAFEQKIDTLVMGRVTYETTLALLGDGAPFYPGKEKVIFSRTKTGTIDEGRYVNDDPVAVVQALRQQAGSGIWIVGGGEILTALLAAGLVDDLWVQIALVLLGRGKRLFPTGDYGQRLALVETTRMGELTELHLKRL</sequence>
<comment type="caution">
    <text evidence="2">The sequence shown here is derived from an EMBL/GenBank/DDBJ whole genome shotgun (WGS) entry which is preliminary data.</text>
</comment>
<dbReference type="InterPro" id="IPR050765">
    <property type="entry name" value="Riboflavin_Biosynth_HTPR"/>
</dbReference>
<evidence type="ECO:0000313" key="2">
    <source>
        <dbReference type="EMBL" id="KRN26957.1"/>
    </source>
</evidence>
<dbReference type="InterPro" id="IPR002734">
    <property type="entry name" value="RibDG_C"/>
</dbReference>
<dbReference type="GO" id="GO:0008703">
    <property type="term" value="F:5-amino-6-(5-phosphoribosylamino)uracil reductase activity"/>
    <property type="evidence" value="ECO:0007669"/>
    <property type="project" value="InterPro"/>
</dbReference>
<protein>
    <submittedName>
        <fullName evidence="2">Reductase</fullName>
    </submittedName>
</protein>
<feature type="domain" description="Bacterial bifunctional deaminase-reductase C-terminal" evidence="1">
    <location>
        <begin position="9"/>
        <end position="165"/>
    </location>
</feature>
<evidence type="ECO:0000259" key="1">
    <source>
        <dbReference type="Pfam" id="PF01872"/>
    </source>
</evidence>
<dbReference type="Proteomes" id="UP000051442">
    <property type="component" value="Unassembled WGS sequence"/>
</dbReference>
<proteinExistence type="predicted"/>
<dbReference type="InterPro" id="IPR024072">
    <property type="entry name" value="DHFR-like_dom_sf"/>
</dbReference>
<dbReference type="AlphaFoldDB" id="A0A0R2FQK3"/>
<dbReference type="STRING" id="1423804.FD14_GL003098"/>
<dbReference type="RefSeq" id="WP_054735146.1">
    <property type="nucleotide sequence ID" value="NZ_AYZM01000003.1"/>
</dbReference>
<dbReference type="PANTHER" id="PTHR38011:SF11">
    <property type="entry name" value="2,5-DIAMINO-6-RIBOSYLAMINO-4(3H)-PYRIMIDINONE 5'-PHOSPHATE REDUCTASE"/>
    <property type="match status" value="1"/>
</dbReference>
<dbReference type="EMBL" id="AYZM01000003">
    <property type="protein sequence ID" value="KRN26957.1"/>
    <property type="molecule type" value="Genomic_DNA"/>
</dbReference>
<reference evidence="2 3" key="1">
    <citation type="journal article" date="2015" name="Genome Announc.">
        <title>Expanding the biotechnology potential of lactobacilli through comparative genomics of 213 strains and associated genera.</title>
        <authorList>
            <person name="Sun Z."/>
            <person name="Harris H.M."/>
            <person name="McCann A."/>
            <person name="Guo C."/>
            <person name="Argimon S."/>
            <person name="Zhang W."/>
            <person name="Yang X."/>
            <person name="Jeffery I.B."/>
            <person name="Cooney J.C."/>
            <person name="Kagawa T.F."/>
            <person name="Liu W."/>
            <person name="Song Y."/>
            <person name="Salvetti E."/>
            <person name="Wrobel A."/>
            <person name="Rasinkangas P."/>
            <person name="Parkhill J."/>
            <person name="Rea M.C."/>
            <person name="O'Sullivan O."/>
            <person name="Ritari J."/>
            <person name="Douillard F.P."/>
            <person name="Paul Ross R."/>
            <person name="Yang R."/>
            <person name="Briner A.E."/>
            <person name="Felis G.E."/>
            <person name="de Vos W.M."/>
            <person name="Barrangou R."/>
            <person name="Klaenhammer T.R."/>
            <person name="Caufield P.W."/>
            <person name="Cui Y."/>
            <person name="Zhang H."/>
            <person name="O'Toole P.W."/>
        </authorList>
    </citation>
    <scope>NUCLEOTIDE SEQUENCE [LARGE SCALE GENOMIC DNA]</scope>
    <source>
        <strain evidence="2 3">DSM 23365</strain>
    </source>
</reference>
<name>A0A0R2FQK3_9LACO</name>
<dbReference type="OrthoDB" id="195113at2"/>
<gene>
    <name evidence="2" type="ORF">FD14_GL003098</name>
</gene>
<dbReference type="GO" id="GO:0009231">
    <property type="term" value="P:riboflavin biosynthetic process"/>
    <property type="evidence" value="ECO:0007669"/>
    <property type="project" value="InterPro"/>
</dbReference>
<organism evidence="2 3">
    <name type="scientific">Secundilactobacillus similis DSM 23365 = JCM 2765</name>
    <dbReference type="NCBI Taxonomy" id="1423804"/>
    <lineage>
        <taxon>Bacteria</taxon>
        <taxon>Bacillati</taxon>
        <taxon>Bacillota</taxon>
        <taxon>Bacilli</taxon>
        <taxon>Lactobacillales</taxon>
        <taxon>Lactobacillaceae</taxon>
        <taxon>Secundilactobacillus</taxon>
    </lineage>
</organism>
<accession>A0A0R2FQK3</accession>
<dbReference type="Pfam" id="PF01872">
    <property type="entry name" value="RibD_C"/>
    <property type="match status" value="1"/>
</dbReference>
<keyword evidence="3" id="KW-1185">Reference proteome</keyword>
<dbReference type="PATRIC" id="fig|1423804.4.peg.3332"/>
<dbReference type="SUPFAM" id="SSF53597">
    <property type="entry name" value="Dihydrofolate reductase-like"/>
    <property type="match status" value="1"/>
</dbReference>
<dbReference type="Gene3D" id="3.40.430.10">
    <property type="entry name" value="Dihydrofolate Reductase, subunit A"/>
    <property type="match status" value="1"/>
</dbReference>
<dbReference type="PANTHER" id="PTHR38011">
    <property type="entry name" value="DIHYDROFOLATE REDUCTASE FAMILY PROTEIN (AFU_ORTHOLOGUE AFUA_8G06820)"/>
    <property type="match status" value="1"/>
</dbReference>
<evidence type="ECO:0000313" key="3">
    <source>
        <dbReference type="Proteomes" id="UP000051442"/>
    </source>
</evidence>